<evidence type="ECO:0000256" key="8">
    <source>
        <dbReference type="ARBA" id="ARBA00023012"/>
    </source>
</evidence>
<dbReference type="GO" id="GO:0005524">
    <property type="term" value="F:ATP binding"/>
    <property type="evidence" value="ECO:0007669"/>
    <property type="project" value="UniProtKB-KW"/>
</dbReference>
<keyword evidence="13" id="KW-1185">Reference proteome</keyword>
<evidence type="ECO:0000256" key="3">
    <source>
        <dbReference type="ARBA" id="ARBA00022553"/>
    </source>
</evidence>
<evidence type="ECO:0000256" key="2">
    <source>
        <dbReference type="ARBA" id="ARBA00012438"/>
    </source>
</evidence>
<protein>
    <recommendedName>
        <fullName evidence="2">histidine kinase</fullName>
        <ecNumber evidence="2">2.7.13.3</ecNumber>
    </recommendedName>
</protein>
<evidence type="ECO:0000256" key="5">
    <source>
        <dbReference type="ARBA" id="ARBA00022741"/>
    </source>
</evidence>
<dbReference type="EMBL" id="CP003333">
    <property type="protein sequence ID" value="AFL68384.1"/>
    <property type="molecule type" value="Genomic_DNA"/>
</dbReference>
<evidence type="ECO:0000256" key="6">
    <source>
        <dbReference type="ARBA" id="ARBA00022777"/>
    </source>
</evidence>
<feature type="coiled-coil region" evidence="9">
    <location>
        <begin position="216"/>
        <end position="251"/>
    </location>
</feature>
<dbReference type="Gene3D" id="3.30.565.10">
    <property type="entry name" value="Histidine kinase-like ATPase, C-terminal domain"/>
    <property type="match status" value="1"/>
</dbReference>
<dbReference type="SUPFAM" id="SSF47384">
    <property type="entry name" value="Homodimeric domain of signal transducing histidine kinase"/>
    <property type="match status" value="1"/>
</dbReference>
<dbReference type="PROSITE" id="PS50109">
    <property type="entry name" value="HIS_KIN"/>
    <property type="match status" value="1"/>
</dbReference>
<keyword evidence="7" id="KW-0067">ATP-binding</keyword>
<dbReference type="InterPro" id="IPR036890">
    <property type="entry name" value="HATPase_C_sf"/>
</dbReference>
<feature type="transmembrane region" description="Helical" evidence="10">
    <location>
        <begin position="198"/>
        <end position="217"/>
    </location>
</feature>
<dbReference type="OrthoDB" id="9794419at2"/>
<dbReference type="PRINTS" id="PR00344">
    <property type="entry name" value="BCTRLSENSOR"/>
</dbReference>
<dbReference type="eggNOG" id="COG4191">
    <property type="taxonomic scope" value="Bacteria"/>
</dbReference>
<keyword evidence="10" id="KW-0472">Membrane</keyword>
<reference evidence="12 13" key="1">
    <citation type="submission" date="2012-06" db="EMBL/GenBank/DDBJ databases">
        <title>Complete sequence of Sulfurospirillum barnesii SES-3.</title>
        <authorList>
            <consortium name="US DOE Joint Genome Institute"/>
            <person name="Lucas S."/>
            <person name="Han J."/>
            <person name="Lapidus A."/>
            <person name="Cheng J.-F."/>
            <person name="Goodwin L."/>
            <person name="Pitluck S."/>
            <person name="Peters L."/>
            <person name="Ovchinnikova G."/>
            <person name="Lu M."/>
            <person name="Detter J.C."/>
            <person name="Han C."/>
            <person name="Tapia R."/>
            <person name="Land M."/>
            <person name="Hauser L."/>
            <person name="Kyrpides N."/>
            <person name="Ivanova N."/>
            <person name="Pagani I."/>
            <person name="Stolz J."/>
            <person name="Arkin A."/>
            <person name="Dehal P."/>
            <person name="Oremland R."/>
            <person name="Saltikov C."/>
            <person name="Basu P."/>
            <person name="Hollibaugh J."/>
            <person name="Newman D."/>
            <person name="Stolyar S."/>
            <person name="Hazen T."/>
            <person name="Woyke T."/>
        </authorList>
    </citation>
    <scope>NUCLEOTIDE SEQUENCE [LARGE SCALE GENOMIC DNA]</scope>
    <source>
        <strain evidence="13">ATCC 700032 / DSM 10660 / SES-3</strain>
    </source>
</reference>
<keyword evidence="10" id="KW-1133">Transmembrane helix</keyword>
<dbReference type="InterPro" id="IPR003594">
    <property type="entry name" value="HATPase_dom"/>
</dbReference>
<dbReference type="InterPro" id="IPR036097">
    <property type="entry name" value="HisK_dim/P_sf"/>
</dbReference>
<dbReference type="KEGG" id="sba:Sulba_1088"/>
<keyword evidence="4" id="KW-0808">Transferase</keyword>
<sequence length="489" mass="57023">MLNKISFSRFLTFVTMMLLAITLLFYLFFSYTKNEIVSHFEFTRLEEVREVSHNISTYILSMQDKGDLYQTLRHSPEQREALERFLATFQTQKIKNIFLVDQPDVHSILFRVLLDGGEEKSDKFHFEERFEPENSLWLKVLYTRTPQVIYQKESVDSLWATLLYPLVQKDGSVAILALDFSKEHYEKVVSSLVGLEHFLQTMVLFLLLIFAIMIFVIRMDKRREEQKNEVQKALEKLNLTLEERVQEEVEKNRQKDQHLIQQSRLASMGEMINMIAHQWRQPLSAIASSVEGLRLKMTLNKFDEKLFEEKLCDINRYVYYLSQTIDDFRHFFKGSKAKKSVTLESIVEKVLSIVHDALNHKQIEIILEFHAHTDFMTYPNEMMQVLVNLIKNAEDVLLENSVEQPWIKIATYKTQTELILEVSDNGGGIPPEIMAHIFEPYFSTKTQKDGTGIGLYMSQKIVEEHCGGKLNVTNGDKGAIFTLLFSLSE</sequence>
<dbReference type="HOGENOM" id="CLU_000445_133_3_7"/>
<dbReference type="Gene3D" id="1.10.287.130">
    <property type="match status" value="1"/>
</dbReference>
<dbReference type="PANTHER" id="PTHR43065:SF46">
    <property type="entry name" value="C4-DICARBOXYLATE TRANSPORT SENSOR PROTEIN DCTB"/>
    <property type="match status" value="1"/>
</dbReference>
<dbReference type="GO" id="GO:0000155">
    <property type="term" value="F:phosphorelay sensor kinase activity"/>
    <property type="evidence" value="ECO:0007669"/>
    <property type="project" value="InterPro"/>
</dbReference>
<keyword evidence="10" id="KW-0812">Transmembrane</keyword>
<evidence type="ECO:0000256" key="1">
    <source>
        <dbReference type="ARBA" id="ARBA00000085"/>
    </source>
</evidence>
<evidence type="ECO:0000313" key="12">
    <source>
        <dbReference type="EMBL" id="AFL68384.1"/>
    </source>
</evidence>
<dbReference type="PANTHER" id="PTHR43065">
    <property type="entry name" value="SENSOR HISTIDINE KINASE"/>
    <property type="match status" value="1"/>
</dbReference>
<dbReference type="PATRIC" id="fig|760154.4.peg.1090"/>
<keyword evidence="6 12" id="KW-0418">Kinase</keyword>
<dbReference type="Proteomes" id="UP000006176">
    <property type="component" value="Chromosome"/>
</dbReference>
<evidence type="ECO:0000256" key="10">
    <source>
        <dbReference type="SAM" id="Phobius"/>
    </source>
</evidence>
<evidence type="ECO:0000259" key="11">
    <source>
        <dbReference type="PROSITE" id="PS50109"/>
    </source>
</evidence>
<keyword evidence="3" id="KW-0597">Phosphoprotein</keyword>
<dbReference type="CDD" id="cd00082">
    <property type="entry name" value="HisKA"/>
    <property type="match status" value="1"/>
</dbReference>
<keyword evidence="9" id="KW-0175">Coiled coil</keyword>
<dbReference type="EC" id="2.7.13.3" evidence="2"/>
<comment type="catalytic activity">
    <reaction evidence="1">
        <text>ATP + protein L-histidine = ADP + protein N-phospho-L-histidine.</text>
        <dbReference type="EC" id="2.7.13.3"/>
    </reaction>
</comment>
<gene>
    <name evidence="12" type="ordered locus">Sulba_1088</name>
</gene>
<dbReference type="SUPFAM" id="SSF55874">
    <property type="entry name" value="ATPase domain of HSP90 chaperone/DNA topoisomerase II/histidine kinase"/>
    <property type="match status" value="1"/>
</dbReference>
<organism evidence="12 13">
    <name type="scientific">Sulfurospirillum barnesii (strain ATCC 700032 / DSM 10660 / SES-3)</name>
    <dbReference type="NCBI Taxonomy" id="760154"/>
    <lineage>
        <taxon>Bacteria</taxon>
        <taxon>Pseudomonadati</taxon>
        <taxon>Campylobacterota</taxon>
        <taxon>Epsilonproteobacteria</taxon>
        <taxon>Campylobacterales</taxon>
        <taxon>Sulfurospirillaceae</taxon>
        <taxon>Sulfurospirillum</taxon>
    </lineage>
</organism>
<dbReference type="RefSeq" id="WP_014769263.1">
    <property type="nucleotide sequence ID" value="NC_018002.1"/>
</dbReference>
<dbReference type="AlphaFoldDB" id="I3XWR0"/>
<feature type="transmembrane region" description="Helical" evidence="10">
    <location>
        <begin position="7"/>
        <end position="29"/>
    </location>
</feature>
<dbReference type="InterPro" id="IPR005467">
    <property type="entry name" value="His_kinase_dom"/>
</dbReference>
<dbReference type="STRING" id="760154.Sulba_1088"/>
<evidence type="ECO:0000256" key="4">
    <source>
        <dbReference type="ARBA" id="ARBA00022679"/>
    </source>
</evidence>
<evidence type="ECO:0000313" key="13">
    <source>
        <dbReference type="Proteomes" id="UP000006176"/>
    </source>
</evidence>
<evidence type="ECO:0000256" key="9">
    <source>
        <dbReference type="SAM" id="Coils"/>
    </source>
</evidence>
<name>I3XWR0_SULBS</name>
<feature type="domain" description="Histidine kinase" evidence="11">
    <location>
        <begin position="274"/>
        <end position="489"/>
    </location>
</feature>
<proteinExistence type="predicted"/>
<accession>I3XWR0</accession>
<dbReference type="InterPro" id="IPR004358">
    <property type="entry name" value="Sig_transdc_His_kin-like_C"/>
</dbReference>
<dbReference type="Pfam" id="PF02518">
    <property type="entry name" value="HATPase_c"/>
    <property type="match status" value="1"/>
</dbReference>
<keyword evidence="5" id="KW-0547">Nucleotide-binding</keyword>
<dbReference type="InterPro" id="IPR003661">
    <property type="entry name" value="HisK_dim/P_dom"/>
</dbReference>
<evidence type="ECO:0000256" key="7">
    <source>
        <dbReference type="ARBA" id="ARBA00022840"/>
    </source>
</evidence>
<dbReference type="SMART" id="SM00387">
    <property type="entry name" value="HATPase_c"/>
    <property type="match status" value="1"/>
</dbReference>
<keyword evidence="8" id="KW-0902">Two-component regulatory system</keyword>